<dbReference type="GO" id="GO:0000160">
    <property type="term" value="P:phosphorelay signal transduction system"/>
    <property type="evidence" value="ECO:0007669"/>
    <property type="project" value="InterPro"/>
</dbReference>
<sequence>MAGSDMREQVACDIWRRQMHAIDRRGMAGTQAAGADRPELGEHSMLKVIAAVSPCELPSFVAALDEAIARWRAESASTPSSDLDAELARLHALKSITSALGSRLIASACDDLGECLRSGAAADHIRRRSQALAVAAQRLLQRSIVSHR</sequence>
<proteinExistence type="predicted"/>
<reference evidence="1" key="1">
    <citation type="submission" date="2020-11" db="EMBL/GenBank/DDBJ databases">
        <title>Enhanced detection system for hospital associated transmission using whole genome sequencing surveillance.</title>
        <authorList>
            <person name="Harrison L.H."/>
            <person name="Van Tyne D."/>
            <person name="Marsh J.W."/>
            <person name="Griffith M.P."/>
            <person name="Snyder D.J."/>
            <person name="Cooper V.S."/>
            <person name="Mustapha M."/>
        </authorList>
    </citation>
    <scope>NUCLEOTIDE SEQUENCE</scope>
    <source>
        <strain evidence="1">STEN00092</strain>
    </source>
</reference>
<accession>A0AA41CE56</accession>
<name>A0AA41CE56_STEMA</name>
<evidence type="ECO:0000313" key="1">
    <source>
        <dbReference type="EMBL" id="MBH1639620.1"/>
    </source>
</evidence>
<gene>
    <name evidence="1" type="ORF">I5U57_09205</name>
</gene>
<evidence type="ECO:0000313" key="2">
    <source>
        <dbReference type="Proteomes" id="UP000616785"/>
    </source>
</evidence>
<protein>
    <recommendedName>
        <fullName evidence="3">HPt domain-containing protein</fullName>
    </recommendedName>
</protein>
<dbReference type="SUPFAM" id="SSF47226">
    <property type="entry name" value="Histidine-containing phosphotransfer domain, HPT domain"/>
    <property type="match status" value="1"/>
</dbReference>
<comment type="caution">
    <text evidence="1">The sequence shown here is derived from an EMBL/GenBank/DDBJ whole genome shotgun (WGS) entry which is preliminary data.</text>
</comment>
<evidence type="ECO:0008006" key="3">
    <source>
        <dbReference type="Google" id="ProtNLM"/>
    </source>
</evidence>
<dbReference type="InterPro" id="IPR036641">
    <property type="entry name" value="HPT_dom_sf"/>
</dbReference>
<organism evidence="1 2">
    <name type="scientific">Stenotrophomonas maltophilia</name>
    <name type="common">Pseudomonas maltophilia</name>
    <name type="synonym">Xanthomonas maltophilia</name>
    <dbReference type="NCBI Taxonomy" id="40324"/>
    <lineage>
        <taxon>Bacteria</taxon>
        <taxon>Pseudomonadati</taxon>
        <taxon>Pseudomonadota</taxon>
        <taxon>Gammaproteobacteria</taxon>
        <taxon>Lysobacterales</taxon>
        <taxon>Lysobacteraceae</taxon>
        <taxon>Stenotrophomonas</taxon>
        <taxon>Stenotrophomonas maltophilia group</taxon>
    </lineage>
</organism>
<dbReference type="EMBL" id="JADUNO010000023">
    <property type="protein sequence ID" value="MBH1639620.1"/>
    <property type="molecule type" value="Genomic_DNA"/>
</dbReference>
<dbReference type="AlphaFoldDB" id="A0AA41CE56"/>
<dbReference type="Proteomes" id="UP000616785">
    <property type="component" value="Unassembled WGS sequence"/>
</dbReference>